<evidence type="ECO:0000259" key="1">
    <source>
        <dbReference type="Pfam" id="PF14291"/>
    </source>
</evidence>
<sequence>MGDHTSFHSNAKSKGDDLMRQGQSIKHALNKQTDVVKNEYRIRLSASIDVCRHLLHQGLSFRAHYEKEDSTNKGNFIELLKYTASQNEVVSKVVLNNVPKNNQMTPPPIQKDIVHCFAEEVPRSLIHEMDNDFFGLLVDESADVSDKEQMAVVLRFVDKFGLLVVVAVAKKHCEIGEFFEMVHVLLNVVGASCKRKKVLLENNRKRIEKGIDSGEIKTGTGLNQDLSLTRPGYTRWGSHYKTLLRLAEMFPCIIEVLELIQIEGTYSTKRQQAYGLLKYFHTFDFVFYLQLMLAVLGLTNSLSKALQKKDQEILNAISLVESTKRQLNKLRNDGCDDFVAQICSFGEKNNTEVLTMEEEFVDSIRPRKKSGKTNLRHYKIDCFYSVLDMQLVEFNDRFDEVNSELLVSMASLSPIDSFHQFDKSKLVRLAEFYPDDFSLLELRSLDHQLDIYLDNVQRDERFSKLESLGDLARVMVETRKHFSHPLVYRLLKLCLILLVATATVERCFSSMNIVKTASRNSIGDAFLSDCLVCFIEKQVLETVKNEVVIKRFQDMHERRVHL</sequence>
<dbReference type="SUPFAM" id="SSF53098">
    <property type="entry name" value="Ribonuclease H-like"/>
    <property type="match status" value="1"/>
</dbReference>
<gene>
    <name evidence="2" type="ORF">MERR_LOCUS49405</name>
</gene>
<dbReference type="PANTHER" id="PTHR11697:SF230">
    <property type="entry name" value="ZINC FINGER, MYM DOMAIN CONTAINING 1"/>
    <property type="match status" value="1"/>
</dbReference>
<dbReference type="AlphaFoldDB" id="A0A6D2LB68"/>
<dbReference type="InterPro" id="IPR012337">
    <property type="entry name" value="RNaseH-like_sf"/>
</dbReference>
<evidence type="ECO:0000313" key="3">
    <source>
        <dbReference type="Proteomes" id="UP000467841"/>
    </source>
</evidence>
<organism evidence="2 3">
    <name type="scientific">Microthlaspi erraticum</name>
    <dbReference type="NCBI Taxonomy" id="1685480"/>
    <lineage>
        <taxon>Eukaryota</taxon>
        <taxon>Viridiplantae</taxon>
        <taxon>Streptophyta</taxon>
        <taxon>Embryophyta</taxon>
        <taxon>Tracheophyta</taxon>
        <taxon>Spermatophyta</taxon>
        <taxon>Magnoliopsida</taxon>
        <taxon>eudicotyledons</taxon>
        <taxon>Gunneridae</taxon>
        <taxon>Pentapetalae</taxon>
        <taxon>rosids</taxon>
        <taxon>malvids</taxon>
        <taxon>Brassicales</taxon>
        <taxon>Brassicaceae</taxon>
        <taxon>Coluteocarpeae</taxon>
        <taxon>Microthlaspi</taxon>
    </lineage>
</organism>
<dbReference type="PANTHER" id="PTHR11697">
    <property type="entry name" value="GENERAL TRANSCRIPTION FACTOR 2-RELATED ZINC FINGER PROTEIN"/>
    <property type="match status" value="1"/>
</dbReference>
<name>A0A6D2LB68_9BRAS</name>
<dbReference type="InterPro" id="IPR055298">
    <property type="entry name" value="AtLOH3-like"/>
</dbReference>
<protein>
    <recommendedName>
        <fullName evidence="1">DUF4371 domain-containing protein</fullName>
    </recommendedName>
</protein>
<accession>A0A6D2LB68</accession>
<evidence type="ECO:0000313" key="2">
    <source>
        <dbReference type="EMBL" id="CAA7062169.1"/>
    </source>
</evidence>
<proteinExistence type="predicted"/>
<keyword evidence="3" id="KW-1185">Reference proteome</keyword>
<dbReference type="Proteomes" id="UP000467841">
    <property type="component" value="Unassembled WGS sequence"/>
</dbReference>
<dbReference type="Pfam" id="PF14291">
    <property type="entry name" value="DUF4371"/>
    <property type="match status" value="1"/>
</dbReference>
<dbReference type="InterPro" id="IPR025398">
    <property type="entry name" value="DUF4371"/>
</dbReference>
<dbReference type="EMBL" id="CACVBM020001928">
    <property type="protein sequence ID" value="CAA7062169.1"/>
    <property type="molecule type" value="Genomic_DNA"/>
</dbReference>
<comment type="caution">
    <text evidence="2">The sequence shown here is derived from an EMBL/GenBank/DDBJ whole genome shotgun (WGS) entry which is preliminary data.</text>
</comment>
<dbReference type="OrthoDB" id="1065597at2759"/>
<reference evidence="2" key="1">
    <citation type="submission" date="2020-01" db="EMBL/GenBank/DDBJ databases">
        <authorList>
            <person name="Mishra B."/>
        </authorList>
    </citation>
    <scope>NUCLEOTIDE SEQUENCE [LARGE SCALE GENOMIC DNA]</scope>
</reference>
<feature type="domain" description="DUF4371" evidence="1">
    <location>
        <begin position="3"/>
        <end position="164"/>
    </location>
</feature>